<name>A0A833R879_9POAL</name>
<keyword evidence="2" id="KW-0328">Glycosyltransferase</keyword>
<evidence type="ECO:0000313" key="3">
    <source>
        <dbReference type="EMBL" id="KAF3340015.1"/>
    </source>
</evidence>
<proteinExistence type="inferred from homology"/>
<sequence>MISLAKLFIMHGAKTTILTTPTCTSLLHDQINQLRRSGHIINLLVFSSSEKGDGNLTSPELSSCFFREMEGLRKPFDQALKEYRPNCVVTDMYLPWTQEISSKNSVPRLVFHTMGFFPLCVIETLDNHVTNGCVSVDSEERATVRGLPHVLEMNKSQLHDSVFTRNKFCEFMESVRESELRSDGAIVNTFYELESQYADHYRSKMGRKAWHVGPLSLINLPFDYNFNTDESDESGVKCLCQCNQNGYNPVLCQYCLGTEPQNWIS</sequence>
<dbReference type="GO" id="GO:0035251">
    <property type="term" value="F:UDP-glucosyltransferase activity"/>
    <property type="evidence" value="ECO:0007669"/>
    <property type="project" value="TreeGrafter"/>
</dbReference>
<gene>
    <name evidence="3" type="ORF">FCM35_KLT15786</name>
</gene>
<comment type="caution">
    <text evidence="3">The sequence shown here is derived from an EMBL/GenBank/DDBJ whole genome shotgun (WGS) entry which is preliminary data.</text>
</comment>
<keyword evidence="4" id="KW-1185">Reference proteome</keyword>
<evidence type="ECO:0000256" key="2">
    <source>
        <dbReference type="ARBA" id="ARBA00022676"/>
    </source>
</evidence>
<accession>A0A833R879</accession>
<keyword evidence="3" id="KW-0808">Transferase</keyword>
<dbReference type="OrthoDB" id="731962at2759"/>
<dbReference type="Proteomes" id="UP000623129">
    <property type="component" value="Unassembled WGS sequence"/>
</dbReference>
<protein>
    <submittedName>
        <fullName evidence="3">Scopoletin glucosyltransferase-like protein</fullName>
    </submittedName>
</protein>
<comment type="similarity">
    <text evidence="1">Belongs to the UDP-glycosyltransferase family.</text>
</comment>
<dbReference type="PANTHER" id="PTHR48047">
    <property type="entry name" value="GLYCOSYLTRANSFERASE"/>
    <property type="match status" value="1"/>
</dbReference>
<dbReference type="EMBL" id="SWLB01000003">
    <property type="protein sequence ID" value="KAF3340015.1"/>
    <property type="molecule type" value="Genomic_DNA"/>
</dbReference>
<evidence type="ECO:0000313" key="4">
    <source>
        <dbReference type="Proteomes" id="UP000623129"/>
    </source>
</evidence>
<organism evidence="3 4">
    <name type="scientific">Carex littledalei</name>
    <dbReference type="NCBI Taxonomy" id="544730"/>
    <lineage>
        <taxon>Eukaryota</taxon>
        <taxon>Viridiplantae</taxon>
        <taxon>Streptophyta</taxon>
        <taxon>Embryophyta</taxon>
        <taxon>Tracheophyta</taxon>
        <taxon>Spermatophyta</taxon>
        <taxon>Magnoliopsida</taxon>
        <taxon>Liliopsida</taxon>
        <taxon>Poales</taxon>
        <taxon>Cyperaceae</taxon>
        <taxon>Cyperoideae</taxon>
        <taxon>Cariceae</taxon>
        <taxon>Carex</taxon>
        <taxon>Carex subgen. Euthyceras</taxon>
    </lineage>
</organism>
<dbReference type="AlphaFoldDB" id="A0A833R879"/>
<evidence type="ECO:0000256" key="1">
    <source>
        <dbReference type="ARBA" id="ARBA00009995"/>
    </source>
</evidence>
<dbReference type="Gene3D" id="3.40.50.2000">
    <property type="entry name" value="Glycogen Phosphorylase B"/>
    <property type="match status" value="1"/>
</dbReference>
<reference evidence="3" key="1">
    <citation type="submission" date="2020-01" db="EMBL/GenBank/DDBJ databases">
        <title>Genome sequence of Kobresia littledalei, the first chromosome-level genome in the family Cyperaceae.</title>
        <authorList>
            <person name="Qu G."/>
        </authorList>
    </citation>
    <scope>NUCLEOTIDE SEQUENCE</scope>
    <source>
        <strain evidence="3">C.B.Clarke</strain>
        <tissue evidence="3">Leaf</tissue>
    </source>
</reference>
<dbReference type="SUPFAM" id="SSF53756">
    <property type="entry name" value="UDP-Glycosyltransferase/glycogen phosphorylase"/>
    <property type="match status" value="1"/>
</dbReference>
<dbReference type="PANTHER" id="PTHR48047:SF45">
    <property type="entry name" value="SCOPOLETIN GLUCOSYLTRANSFERASE-LIKE"/>
    <property type="match status" value="1"/>
</dbReference>